<keyword evidence="10" id="KW-1185">Reference proteome</keyword>
<feature type="domain" description="SusD-like N-terminal" evidence="8">
    <location>
        <begin position="78"/>
        <end position="216"/>
    </location>
</feature>
<dbReference type="InterPro" id="IPR011990">
    <property type="entry name" value="TPR-like_helical_dom_sf"/>
</dbReference>
<dbReference type="Gene3D" id="1.25.40.390">
    <property type="match status" value="1"/>
</dbReference>
<protein>
    <submittedName>
        <fullName evidence="9">Starch-binding associating with outer membrane</fullName>
    </submittedName>
</protein>
<dbReference type="STRING" id="29529.SAMN04488122_3337"/>
<evidence type="ECO:0000313" key="9">
    <source>
        <dbReference type="EMBL" id="SEW44493.1"/>
    </source>
</evidence>
<reference evidence="10" key="1">
    <citation type="submission" date="2016-10" db="EMBL/GenBank/DDBJ databases">
        <authorList>
            <person name="Varghese N."/>
            <person name="Submissions S."/>
        </authorList>
    </citation>
    <scope>NUCLEOTIDE SEQUENCE [LARGE SCALE GENOMIC DNA]</scope>
    <source>
        <strain evidence="10">DSM 3695</strain>
    </source>
</reference>
<dbReference type="InterPro" id="IPR033985">
    <property type="entry name" value="SusD-like_N"/>
</dbReference>
<feature type="compositionally biased region" description="Polar residues" evidence="6">
    <location>
        <begin position="513"/>
        <end position="522"/>
    </location>
</feature>
<dbReference type="GO" id="GO:0009279">
    <property type="term" value="C:cell outer membrane"/>
    <property type="evidence" value="ECO:0007669"/>
    <property type="project" value="UniProtKB-SubCell"/>
</dbReference>
<evidence type="ECO:0000256" key="1">
    <source>
        <dbReference type="ARBA" id="ARBA00004442"/>
    </source>
</evidence>
<evidence type="ECO:0000256" key="3">
    <source>
        <dbReference type="ARBA" id="ARBA00022729"/>
    </source>
</evidence>
<gene>
    <name evidence="9" type="ORF">SAMN04488122_3337</name>
</gene>
<dbReference type="Pfam" id="PF14322">
    <property type="entry name" value="SusD-like_3"/>
    <property type="match status" value="1"/>
</dbReference>
<evidence type="ECO:0000256" key="6">
    <source>
        <dbReference type="SAM" id="MobiDB-lite"/>
    </source>
</evidence>
<comment type="subcellular location">
    <subcellularLocation>
        <location evidence="1">Cell outer membrane</location>
    </subcellularLocation>
</comment>
<sequence length="522" mass="58178">MKKSVIYLGLATCLMGSFSCKKGFLDKVPSDAISPSVFWKTEEDAKAGNIGCYSALWDVSTEVLPYLDVLTPNAFSNYPWEGWKNISLSAQTPSDMGTMGGVYKGAYGGISATNNFLANIDKVAMDNTRKEVMKGEAKFLRAYYYSILANYWGGVVMILEQPNLNQTTSKKSTQAEVYAQIEKDLTEAAAVLPAEAAEKGRVTTGAAWGLLTRVYLYQGKWQAAADAAKKVMGMNYALFPSYRGLFLEANENNSEVIFDIQFLQPRYPTSWDIYLGIYNPLNSAGWSSIEPTQDLVNEYEMKDGSAYDPNDAVLHPKNPNNENRDPRLDQTIFRRGVLYNSVPYPVDADGWPGVYTGYSFKKYTAYDNNTSLANAVGGTGLSQINGIIIRYADILLMYAEAMNEVAGPTGDVYDAINKVRARPGVVMPPLPQGLSKDQMRERIRHERRVEFAGEGLYYSDIRRWKIAETVLNRSIVLNGSQMKGAVEKRIFRKEKDYLMPFPQGDIDNDPNLKGQQNPGYGQ</sequence>
<feature type="domain" description="RagB/SusD" evidence="7">
    <location>
        <begin position="255"/>
        <end position="520"/>
    </location>
</feature>
<dbReference type="InterPro" id="IPR012944">
    <property type="entry name" value="SusD_RagB_dom"/>
</dbReference>
<dbReference type="PROSITE" id="PS51257">
    <property type="entry name" value="PROKAR_LIPOPROTEIN"/>
    <property type="match status" value="1"/>
</dbReference>
<dbReference type="Proteomes" id="UP000199310">
    <property type="component" value="Unassembled WGS sequence"/>
</dbReference>
<keyword evidence="4" id="KW-0472">Membrane</keyword>
<dbReference type="Pfam" id="PF07980">
    <property type="entry name" value="SusD_RagB"/>
    <property type="match status" value="1"/>
</dbReference>
<evidence type="ECO:0000259" key="8">
    <source>
        <dbReference type="Pfam" id="PF14322"/>
    </source>
</evidence>
<evidence type="ECO:0000259" key="7">
    <source>
        <dbReference type="Pfam" id="PF07980"/>
    </source>
</evidence>
<organism evidence="9 10">
    <name type="scientific">Chitinophaga arvensicola</name>
    <dbReference type="NCBI Taxonomy" id="29529"/>
    <lineage>
        <taxon>Bacteria</taxon>
        <taxon>Pseudomonadati</taxon>
        <taxon>Bacteroidota</taxon>
        <taxon>Chitinophagia</taxon>
        <taxon>Chitinophagales</taxon>
        <taxon>Chitinophagaceae</taxon>
        <taxon>Chitinophaga</taxon>
    </lineage>
</organism>
<proteinExistence type="inferred from homology"/>
<keyword evidence="3" id="KW-0732">Signal</keyword>
<dbReference type="SUPFAM" id="SSF48452">
    <property type="entry name" value="TPR-like"/>
    <property type="match status" value="1"/>
</dbReference>
<evidence type="ECO:0000256" key="2">
    <source>
        <dbReference type="ARBA" id="ARBA00006275"/>
    </source>
</evidence>
<dbReference type="RefSeq" id="WP_089896575.1">
    <property type="nucleotide sequence ID" value="NZ_FOJG01000001.1"/>
</dbReference>
<feature type="region of interest" description="Disordered" evidence="6">
    <location>
        <begin position="501"/>
        <end position="522"/>
    </location>
</feature>
<dbReference type="OrthoDB" id="5694214at2"/>
<evidence type="ECO:0000256" key="5">
    <source>
        <dbReference type="ARBA" id="ARBA00023237"/>
    </source>
</evidence>
<evidence type="ECO:0000256" key="4">
    <source>
        <dbReference type="ARBA" id="ARBA00023136"/>
    </source>
</evidence>
<dbReference type="CDD" id="cd08977">
    <property type="entry name" value="SusD"/>
    <property type="match status" value="1"/>
</dbReference>
<dbReference type="AlphaFoldDB" id="A0A1I0RT83"/>
<name>A0A1I0RT83_9BACT</name>
<comment type="similarity">
    <text evidence="2">Belongs to the SusD family.</text>
</comment>
<accession>A0A1I0RT83</accession>
<evidence type="ECO:0000313" key="10">
    <source>
        <dbReference type="Proteomes" id="UP000199310"/>
    </source>
</evidence>
<dbReference type="EMBL" id="FOJG01000001">
    <property type="protein sequence ID" value="SEW44493.1"/>
    <property type="molecule type" value="Genomic_DNA"/>
</dbReference>
<keyword evidence="5" id="KW-0998">Cell outer membrane</keyword>